<dbReference type="RefSeq" id="WP_280028060.1">
    <property type="nucleotide sequence ID" value="NZ_JAOCKG010000008.1"/>
</dbReference>
<evidence type="ECO:0000313" key="1">
    <source>
        <dbReference type="EMBL" id="MDH2052559.1"/>
    </source>
</evidence>
<dbReference type="AlphaFoldDB" id="A0AA42WC12"/>
<sequence length="109" mass="11492">MKAPFIIRTDGRDVRFCIGAGPDDTDAADALAVNPLAPPGVLVSAAQDRLERLKSLSAPFGYVPADGIESIPADVLSEFISVLGAIANEAGHLLDHATFLQHQAKRESI</sequence>
<dbReference type="Proteomes" id="UP001161276">
    <property type="component" value="Unassembled WGS sequence"/>
</dbReference>
<protein>
    <submittedName>
        <fullName evidence="1">Uncharacterized protein</fullName>
    </submittedName>
</protein>
<evidence type="ECO:0000313" key="2">
    <source>
        <dbReference type="Proteomes" id="UP001161276"/>
    </source>
</evidence>
<reference evidence="1" key="1">
    <citation type="submission" date="2022-09" db="EMBL/GenBank/DDBJ databases">
        <title>Intensive care unit water sources are persistently colonized with multi-drug resistant bacteria and are the site of extensive horizontal gene transfer of antibiotic resistance genes.</title>
        <authorList>
            <person name="Diorio-Toth L."/>
        </authorList>
    </citation>
    <scope>NUCLEOTIDE SEQUENCE</scope>
    <source>
        <strain evidence="1">GD03676</strain>
    </source>
</reference>
<accession>A0AA42WC12</accession>
<name>A0AA42WC12_9BURK</name>
<comment type="caution">
    <text evidence="1">The sequence shown here is derived from an EMBL/GenBank/DDBJ whole genome shotgun (WGS) entry which is preliminary data.</text>
</comment>
<dbReference type="EMBL" id="JAOCKG010000008">
    <property type="protein sequence ID" value="MDH2052559.1"/>
    <property type="molecule type" value="Genomic_DNA"/>
</dbReference>
<gene>
    <name evidence="1" type="ORF">N5K24_19300</name>
</gene>
<proteinExistence type="predicted"/>
<organism evidence="1 2">
    <name type="scientific">Achromobacter marplatensis</name>
    <dbReference type="NCBI Taxonomy" id="470868"/>
    <lineage>
        <taxon>Bacteria</taxon>
        <taxon>Pseudomonadati</taxon>
        <taxon>Pseudomonadota</taxon>
        <taxon>Betaproteobacteria</taxon>
        <taxon>Burkholderiales</taxon>
        <taxon>Alcaligenaceae</taxon>
        <taxon>Achromobacter</taxon>
    </lineage>
</organism>